<evidence type="ECO:0000313" key="1">
    <source>
        <dbReference type="EMBL" id="NCI51418.1"/>
    </source>
</evidence>
<gene>
    <name evidence="1" type="ORF">GWC95_15930</name>
</gene>
<accession>A0ABW9ZZF5</accession>
<evidence type="ECO:0000313" key="2">
    <source>
        <dbReference type="Proteomes" id="UP000753802"/>
    </source>
</evidence>
<sequence length="164" mass="18456">MTTITTIETTRAGELVGTEHVEELIRGYKKQRWVYNTDRLGKADALSTWYGIDELFSFLGKAREHQADGIKMYFGVYPEDFAKDPAYAGRQTVVLVATKKKETEFGTINKNIYVNRNGKSEILAFNFGESCPPYCGTKPPDNIGFDLEMLGFSLIDHNGEIKIA</sequence>
<protein>
    <submittedName>
        <fullName evidence="1">Uncharacterized protein</fullName>
    </submittedName>
</protein>
<dbReference type="RefSeq" id="WP_161819702.1">
    <property type="nucleotide sequence ID" value="NZ_JAACJS010000015.1"/>
</dbReference>
<comment type="caution">
    <text evidence="1">The sequence shown here is derived from an EMBL/GenBank/DDBJ whole genome shotgun (WGS) entry which is preliminary data.</text>
</comment>
<name>A0ABW9ZZF5_9BACT</name>
<organism evidence="1 2">
    <name type="scientific">Sediminibacterium roseum</name>
    <dbReference type="NCBI Taxonomy" id="1978412"/>
    <lineage>
        <taxon>Bacteria</taxon>
        <taxon>Pseudomonadati</taxon>
        <taxon>Bacteroidota</taxon>
        <taxon>Chitinophagia</taxon>
        <taxon>Chitinophagales</taxon>
        <taxon>Chitinophagaceae</taxon>
        <taxon>Sediminibacterium</taxon>
    </lineage>
</organism>
<reference evidence="1 2" key="1">
    <citation type="submission" date="2020-01" db="EMBL/GenBank/DDBJ databases">
        <title>Genome analysis.</title>
        <authorList>
            <person name="Wu S."/>
            <person name="Wang G."/>
        </authorList>
    </citation>
    <scope>NUCLEOTIDE SEQUENCE [LARGE SCALE GENOMIC DNA]</scope>
    <source>
        <strain evidence="1 2">SYL130</strain>
    </source>
</reference>
<keyword evidence="2" id="KW-1185">Reference proteome</keyword>
<dbReference type="EMBL" id="JAACJS010000015">
    <property type="protein sequence ID" value="NCI51418.1"/>
    <property type="molecule type" value="Genomic_DNA"/>
</dbReference>
<proteinExistence type="predicted"/>
<dbReference type="Proteomes" id="UP000753802">
    <property type="component" value="Unassembled WGS sequence"/>
</dbReference>